<dbReference type="AlphaFoldDB" id="A0AAP3XQ78"/>
<keyword evidence="8" id="KW-0966">Cell projection</keyword>
<dbReference type="GO" id="GO:0005886">
    <property type="term" value="C:plasma membrane"/>
    <property type="evidence" value="ECO:0007669"/>
    <property type="project" value="UniProtKB-SubCell"/>
</dbReference>
<evidence type="ECO:0000256" key="3">
    <source>
        <dbReference type="ARBA" id="ARBA00022475"/>
    </source>
</evidence>
<gene>
    <name evidence="8" type="ORF">PZ740_02680</name>
</gene>
<evidence type="ECO:0000313" key="8">
    <source>
        <dbReference type="EMBL" id="MDF1585286.1"/>
    </source>
</evidence>
<keyword evidence="3" id="KW-1003">Cell membrane</keyword>
<dbReference type="RefSeq" id="WP_327787701.1">
    <property type="nucleotide sequence ID" value="NZ_JARGEQ010000016.1"/>
</dbReference>
<comment type="similarity">
    <text evidence="2">Belongs to the FliR/MopE/SpaR family.</text>
</comment>
<feature type="transmembrane region" description="Helical" evidence="7">
    <location>
        <begin position="217"/>
        <end position="244"/>
    </location>
</feature>
<dbReference type="EMBL" id="JARGEQ010000016">
    <property type="protein sequence ID" value="MDF1585286.1"/>
    <property type="molecule type" value="Genomic_DNA"/>
</dbReference>
<protein>
    <submittedName>
        <fullName evidence="8">Flagellar biosynthetic protein FliR</fullName>
    </submittedName>
</protein>
<evidence type="ECO:0000256" key="4">
    <source>
        <dbReference type="ARBA" id="ARBA00022692"/>
    </source>
</evidence>
<organism evidence="8 9">
    <name type="scientific">Marinimicrococcus flavescens</name>
    <dbReference type="NCBI Taxonomy" id="3031815"/>
    <lineage>
        <taxon>Bacteria</taxon>
        <taxon>Pseudomonadati</taxon>
        <taxon>Pseudomonadota</taxon>
        <taxon>Alphaproteobacteria</taxon>
        <taxon>Geminicoccales</taxon>
        <taxon>Geminicoccaceae</taxon>
        <taxon>Marinimicrococcus</taxon>
    </lineage>
</organism>
<dbReference type="PANTHER" id="PTHR30065">
    <property type="entry name" value="FLAGELLAR BIOSYNTHETIC PROTEIN FLIR"/>
    <property type="match status" value="1"/>
</dbReference>
<comment type="subcellular location">
    <subcellularLocation>
        <location evidence="1">Cell membrane</location>
        <topology evidence="1">Multi-pass membrane protein</topology>
    </subcellularLocation>
</comment>
<dbReference type="Proteomes" id="UP001301140">
    <property type="component" value="Unassembled WGS sequence"/>
</dbReference>
<keyword evidence="5 7" id="KW-1133">Transmembrane helix</keyword>
<keyword evidence="8" id="KW-0969">Cilium</keyword>
<evidence type="ECO:0000256" key="7">
    <source>
        <dbReference type="SAM" id="Phobius"/>
    </source>
</evidence>
<dbReference type="PRINTS" id="PR00953">
    <property type="entry name" value="TYPE3IMRPROT"/>
</dbReference>
<evidence type="ECO:0000313" key="9">
    <source>
        <dbReference type="Proteomes" id="UP001301140"/>
    </source>
</evidence>
<keyword evidence="8" id="KW-0282">Flagellum</keyword>
<dbReference type="Pfam" id="PF01311">
    <property type="entry name" value="Bac_export_1"/>
    <property type="match status" value="1"/>
</dbReference>
<keyword evidence="6 7" id="KW-0472">Membrane</keyword>
<evidence type="ECO:0000256" key="5">
    <source>
        <dbReference type="ARBA" id="ARBA00022989"/>
    </source>
</evidence>
<name>A0AAP3XQ78_9PROT</name>
<dbReference type="GO" id="GO:0006605">
    <property type="term" value="P:protein targeting"/>
    <property type="evidence" value="ECO:0007669"/>
    <property type="project" value="InterPro"/>
</dbReference>
<accession>A0AAP3XQ78</accession>
<keyword evidence="4 7" id="KW-0812">Transmembrane</keyword>
<feature type="transmembrane region" description="Helical" evidence="7">
    <location>
        <begin position="71"/>
        <end position="90"/>
    </location>
</feature>
<evidence type="ECO:0000256" key="1">
    <source>
        <dbReference type="ARBA" id="ARBA00004651"/>
    </source>
</evidence>
<comment type="caution">
    <text evidence="8">The sequence shown here is derived from an EMBL/GenBank/DDBJ whole genome shotgun (WGS) entry which is preliminary data.</text>
</comment>
<dbReference type="PANTHER" id="PTHR30065:SF1">
    <property type="entry name" value="SURFACE PRESENTATION OF ANTIGENS PROTEIN SPAR"/>
    <property type="match status" value="1"/>
</dbReference>
<evidence type="ECO:0000256" key="6">
    <source>
        <dbReference type="ARBA" id="ARBA00023136"/>
    </source>
</evidence>
<sequence length="257" mass="26188">MSGFTLEAMLQAELAGTGLLFARIGSALMVLPLLGEAAVTPRLRLFVALALSLLLRPVLAHSLPPLPEEPVALAALVGGEIVIGLLLGSLGRLAMAAVHVAANVVAYQSGLAAAALFDPNEAQPVSPLAQFLGMAALTAILAADGHHAMLLALRDGYERLPPGAPLPFGEAAGLYARLAASTMEVGLRMAAPVLLAGLLVNVAVGLAARLVPSLQVFLLFVPAQILIAFAVAALSLGTVLALMLRHFEGALLLMAGG</sequence>
<feature type="transmembrane region" description="Helical" evidence="7">
    <location>
        <begin position="193"/>
        <end position="211"/>
    </location>
</feature>
<reference evidence="8 9" key="1">
    <citation type="submission" date="2023-03" db="EMBL/GenBank/DDBJ databases">
        <title>YIM 152171 draft genome.</title>
        <authorList>
            <person name="Yang Z."/>
        </authorList>
    </citation>
    <scope>NUCLEOTIDE SEQUENCE [LARGE SCALE GENOMIC DNA]</scope>
    <source>
        <strain evidence="8 9">YIM 152171</strain>
    </source>
</reference>
<keyword evidence="9" id="KW-1185">Reference proteome</keyword>
<dbReference type="InterPro" id="IPR002010">
    <property type="entry name" value="T3SS_IM_R"/>
</dbReference>
<feature type="transmembrane region" description="Helical" evidence="7">
    <location>
        <begin position="12"/>
        <end position="31"/>
    </location>
</feature>
<proteinExistence type="inferred from homology"/>
<feature type="transmembrane region" description="Helical" evidence="7">
    <location>
        <begin position="43"/>
        <end position="59"/>
    </location>
</feature>
<evidence type="ECO:0000256" key="2">
    <source>
        <dbReference type="ARBA" id="ARBA00009772"/>
    </source>
</evidence>